<dbReference type="HOGENOM" id="CLU_2343537_0_0_3"/>
<dbReference type="EMBL" id="CAIO01000054">
    <property type="protein sequence ID" value="CCI21796.1"/>
    <property type="molecule type" value="Genomic_DNA"/>
</dbReference>
<proteinExistence type="predicted"/>
<protein>
    <submittedName>
        <fullName evidence="1">Uncharacterized protein</fullName>
    </submittedName>
</protein>
<comment type="caution">
    <text evidence="1">The sequence shown here is derived from an EMBL/GenBank/DDBJ whole genome shotgun (WGS) entry which is preliminary data.</text>
</comment>
<evidence type="ECO:0000313" key="2">
    <source>
        <dbReference type="Proteomes" id="UP000004775"/>
    </source>
</evidence>
<reference evidence="1 2" key="1">
    <citation type="submission" date="2012-04" db="EMBL/GenBank/DDBJ databases">
        <authorList>
            <person name="Genoscope - CEA"/>
        </authorList>
    </citation>
    <scope>NUCLEOTIDE SEQUENCE [LARGE SCALE GENOMIC DNA]</scope>
    <source>
        <strain evidence="1 2">9809</strain>
    </source>
</reference>
<accession>I4HIC2</accession>
<dbReference type="AlphaFoldDB" id="I4HIC2"/>
<dbReference type="Proteomes" id="UP000004775">
    <property type="component" value="Unassembled WGS sequence"/>
</dbReference>
<gene>
    <name evidence="1" type="ORF">MICAH_1470003</name>
</gene>
<organism evidence="1 2">
    <name type="scientific">Microcystis aeruginosa PCC 9809</name>
    <dbReference type="NCBI Taxonomy" id="1160285"/>
    <lineage>
        <taxon>Bacteria</taxon>
        <taxon>Bacillati</taxon>
        <taxon>Cyanobacteriota</taxon>
        <taxon>Cyanophyceae</taxon>
        <taxon>Oscillatoriophycideae</taxon>
        <taxon>Chroococcales</taxon>
        <taxon>Microcystaceae</taxon>
        <taxon>Microcystis</taxon>
    </lineage>
</organism>
<sequence>MVVGVGDIFLDEAAFIERCCDFLIGGCRGGGFLIDGCRGGGFLVGACRGGGFLVGACRGGGCGCWWYGYNLRWFDSNPHCYSHYCSVERNYSPIDCH</sequence>
<name>I4HIC2_MICAE</name>
<evidence type="ECO:0000313" key="1">
    <source>
        <dbReference type="EMBL" id="CCI21796.1"/>
    </source>
</evidence>